<dbReference type="PROSITE" id="PS00108">
    <property type="entry name" value="PROTEIN_KINASE_ST"/>
    <property type="match status" value="1"/>
</dbReference>
<keyword evidence="4 15" id="KW-0808">Transferase</keyword>
<dbReference type="EC" id="2.7.11.1" evidence="1 15"/>
<feature type="binding site" evidence="11 13">
    <location>
        <position position="152"/>
    </location>
    <ligand>
        <name>ATP</name>
        <dbReference type="ChEBI" id="CHEBI:30616"/>
    </ligand>
</feature>
<sequence>MEAFKSPTRPTSQTTASLSNYVDYTPRRIQASSIDRNAIKEVPSNVNYAKQRRSNFYHQIALEADENFDEKSDYMDSPAVRRLFSINEQVANVEEDSPFHALNQSRPSLPSFPQRSNWTISDFAVGHNLGMGRFGSVYLAKEKRSGQLVALKILKKQELEEAEVVPFLKREIEIQGHLNHPNITRLYGYFHNQDNVYLVLEYAGDSDLYTCLETFKRFSEAETVNYILEIADALDYMHRLGVFHRDIKLENILISKEGGLKIADFGWAVYDPKPRRTTFCGTLDYLPPEMIKRETHNESVDAWALGILCYELLVGRPPFETDKVASKDLEKAYRRIVEAPLEFPIDISVHAQNFISKLLQKDPSLRMKMSDIESDPWVKSFHMMNV</sequence>
<feature type="binding site" evidence="11">
    <location>
        <position position="133"/>
    </location>
    <ligand>
        <name>ATP</name>
        <dbReference type="ChEBI" id="CHEBI:30616"/>
    </ligand>
</feature>
<dbReference type="InterPro" id="IPR000719">
    <property type="entry name" value="Prot_kinase_dom"/>
</dbReference>
<evidence type="ECO:0000256" key="2">
    <source>
        <dbReference type="ARBA" id="ARBA00021157"/>
    </source>
</evidence>
<evidence type="ECO:0000256" key="10">
    <source>
        <dbReference type="PIRSR" id="PIRSR630616-1"/>
    </source>
</evidence>
<comment type="similarity">
    <text evidence="15">Belongs to the protein kinase superfamily. Ser/Thr protein kinase family. Aurora subfamily.</text>
</comment>
<dbReference type="PROSITE" id="PS50011">
    <property type="entry name" value="PROTEIN_KINASE_DOM"/>
    <property type="match status" value="1"/>
</dbReference>
<dbReference type="Gene3D" id="1.10.510.10">
    <property type="entry name" value="Transferase(Phosphotransferase) domain 1"/>
    <property type="match status" value="1"/>
</dbReference>
<dbReference type="CDD" id="cd14007">
    <property type="entry name" value="STKc_Aurora"/>
    <property type="match status" value="1"/>
</dbReference>
<evidence type="ECO:0000256" key="7">
    <source>
        <dbReference type="ARBA" id="ARBA00022840"/>
    </source>
</evidence>
<feature type="active site" description="Proton acceptor" evidence="10">
    <location>
        <position position="246"/>
    </location>
</feature>
<evidence type="ECO:0000256" key="9">
    <source>
        <dbReference type="ARBA" id="ARBA00048679"/>
    </source>
</evidence>
<protein>
    <recommendedName>
        <fullName evidence="2 15">Aurora kinase</fullName>
        <ecNumber evidence="1 15">2.7.11.1</ecNumber>
    </recommendedName>
</protein>
<dbReference type="EMBL" id="DF836451">
    <property type="protein sequence ID" value="GAN07475.1"/>
    <property type="molecule type" value="Genomic_DNA"/>
</dbReference>
<evidence type="ECO:0000259" key="16">
    <source>
        <dbReference type="PROSITE" id="PS50011"/>
    </source>
</evidence>
<feature type="domain" description="Protein kinase" evidence="16">
    <location>
        <begin position="123"/>
        <end position="378"/>
    </location>
</feature>
<dbReference type="GO" id="GO:0000776">
    <property type="term" value="C:kinetochore"/>
    <property type="evidence" value="ECO:0007669"/>
    <property type="project" value="UniProtKB-ARBA"/>
</dbReference>
<dbReference type="PROSITE" id="PS00107">
    <property type="entry name" value="PROTEIN_KINASE_ATP"/>
    <property type="match status" value="1"/>
</dbReference>
<evidence type="ECO:0000256" key="14">
    <source>
        <dbReference type="RuleBase" id="RU000304"/>
    </source>
</evidence>
<evidence type="ECO:0000256" key="3">
    <source>
        <dbReference type="ARBA" id="ARBA00022527"/>
    </source>
</evidence>
<dbReference type="InterPro" id="IPR030616">
    <property type="entry name" value="Aur-like"/>
</dbReference>
<dbReference type="STRING" id="91626.A0A0C9LVW3"/>
<dbReference type="Gene3D" id="3.30.200.20">
    <property type="entry name" value="Phosphorylase Kinase, domain 1"/>
    <property type="match status" value="1"/>
</dbReference>
<dbReference type="GO" id="GO:0090266">
    <property type="term" value="P:regulation of mitotic cell cycle spindle assembly checkpoint"/>
    <property type="evidence" value="ECO:0007669"/>
    <property type="project" value="UniProtKB-ARBA"/>
</dbReference>
<dbReference type="FunFam" id="1.10.510.10:FF:000235">
    <property type="entry name" value="Serine/threonine-protein kinase ark1"/>
    <property type="match status" value="1"/>
</dbReference>
<evidence type="ECO:0000256" key="6">
    <source>
        <dbReference type="ARBA" id="ARBA00022777"/>
    </source>
</evidence>
<reference evidence="17" key="1">
    <citation type="submission" date="2014-09" db="EMBL/GenBank/DDBJ databases">
        <title>Draft genome sequence of an oleaginous Mucoromycotina fungus Mucor ambiguus NBRC6742.</title>
        <authorList>
            <person name="Takeda I."/>
            <person name="Yamane N."/>
            <person name="Morita T."/>
            <person name="Tamano K."/>
            <person name="Machida M."/>
            <person name="Baker S."/>
            <person name="Koike H."/>
        </authorList>
    </citation>
    <scope>NUCLEOTIDE SEQUENCE</scope>
    <source>
        <strain evidence="17">NBRC 6742</strain>
    </source>
</reference>
<evidence type="ECO:0000256" key="8">
    <source>
        <dbReference type="ARBA" id="ARBA00047899"/>
    </source>
</evidence>
<dbReference type="OrthoDB" id="377346at2759"/>
<dbReference type="SUPFAM" id="SSF56112">
    <property type="entry name" value="Protein kinase-like (PK-like)"/>
    <property type="match status" value="1"/>
</dbReference>
<dbReference type="GO" id="GO:0032133">
    <property type="term" value="C:chromosome passenger complex"/>
    <property type="evidence" value="ECO:0007669"/>
    <property type="project" value="UniProtKB-ARBA"/>
</dbReference>
<evidence type="ECO:0000256" key="12">
    <source>
        <dbReference type="PIRSR" id="PIRSR630616-3"/>
    </source>
</evidence>
<dbReference type="GO" id="GO:0051233">
    <property type="term" value="C:spindle midzone"/>
    <property type="evidence" value="ECO:0007669"/>
    <property type="project" value="UniProtKB-ARBA"/>
</dbReference>
<feature type="binding site" evidence="11">
    <location>
        <begin position="250"/>
        <end position="251"/>
    </location>
    <ligand>
        <name>ATP</name>
        <dbReference type="ChEBI" id="CHEBI:30616"/>
    </ligand>
</feature>
<gene>
    <name evidence="17" type="ORF">MAM1_0162d06972</name>
</gene>
<dbReference type="PANTHER" id="PTHR24350">
    <property type="entry name" value="SERINE/THREONINE-PROTEIN KINASE IAL-RELATED"/>
    <property type="match status" value="1"/>
</dbReference>
<keyword evidence="6 15" id="KW-0418">Kinase</keyword>
<evidence type="ECO:0000256" key="5">
    <source>
        <dbReference type="ARBA" id="ARBA00022741"/>
    </source>
</evidence>
<accession>A0A0C9LVW3</accession>
<dbReference type="GO" id="GO:0008608">
    <property type="term" value="P:attachment of spindle microtubules to kinetochore"/>
    <property type="evidence" value="ECO:0007669"/>
    <property type="project" value="UniProtKB-ARBA"/>
</dbReference>
<name>A0A0C9LVW3_9FUNG</name>
<dbReference type="GO" id="GO:0004674">
    <property type="term" value="F:protein serine/threonine kinase activity"/>
    <property type="evidence" value="ECO:0007669"/>
    <property type="project" value="UniProtKB-KW"/>
</dbReference>
<keyword evidence="18" id="KW-1185">Reference proteome</keyword>
<dbReference type="InterPro" id="IPR008271">
    <property type="entry name" value="Ser/Thr_kinase_AS"/>
</dbReference>
<feature type="cross-link" description="Glycyl lysine isopeptide (Lys-Gly) (interchain with G-Cter in SUMO2)" evidence="12">
    <location>
        <position position="248"/>
    </location>
</feature>
<feature type="binding site" evidence="11">
    <location>
        <position position="264"/>
    </location>
    <ligand>
        <name>ATP</name>
        <dbReference type="ChEBI" id="CHEBI:30616"/>
    </ligand>
</feature>
<dbReference type="Pfam" id="PF00069">
    <property type="entry name" value="Pkinase"/>
    <property type="match status" value="1"/>
</dbReference>
<dbReference type="Proteomes" id="UP000053815">
    <property type="component" value="Unassembled WGS sequence"/>
</dbReference>
<dbReference type="FunFam" id="3.30.200.20:FF:000042">
    <property type="entry name" value="Aurora kinase A"/>
    <property type="match status" value="1"/>
</dbReference>
<dbReference type="InterPro" id="IPR017441">
    <property type="entry name" value="Protein_kinase_ATP_BS"/>
</dbReference>
<dbReference type="GO" id="GO:0044779">
    <property type="term" value="P:meiotic spindle checkpoint signaling"/>
    <property type="evidence" value="ECO:0007669"/>
    <property type="project" value="UniProtKB-ARBA"/>
</dbReference>
<comment type="catalytic activity">
    <reaction evidence="8 15">
        <text>L-threonyl-[protein] + ATP = O-phospho-L-threonyl-[protein] + ADP + H(+)</text>
        <dbReference type="Rhea" id="RHEA:46608"/>
        <dbReference type="Rhea" id="RHEA-COMP:11060"/>
        <dbReference type="Rhea" id="RHEA-COMP:11605"/>
        <dbReference type="ChEBI" id="CHEBI:15378"/>
        <dbReference type="ChEBI" id="CHEBI:30013"/>
        <dbReference type="ChEBI" id="CHEBI:30616"/>
        <dbReference type="ChEBI" id="CHEBI:61977"/>
        <dbReference type="ChEBI" id="CHEBI:456216"/>
        <dbReference type="EC" id="2.7.11.1"/>
    </reaction>
</comment>
<evidence type="ECO:0000256" key="15">
    <source>
        <dbReference type="RuleBase" id="RU367134"/>
    </source>
</evidence>
<evidence type="ECO:0000256" key="4">
    <source>
        <dbReference type="ARBA" id="ARBA00022679"/>
    </source>
</evidence>
<feature type="binding site" evidence="11">
    <location>
        <begin position="201"/>
        <end position="203"/>
    </location>
    <ligand>
        <name>ATP</name>
        <dbReference type="ChEBI" id="CHEBI:30616"/>
    </ligand>
</feature>
<dbReference type="GO" id="GO:0032465">
    <property type="term" value="P:regulation of cytokinesis"/>
    <property type="evidence" value="ECO:0007669"/>
    <property type="project" value="UniProtKB-ARBA"/>
</dbReference>
<evidence type="ECO:0000256" key="11">
    <source>
        <dbReference type="PIRSR" id="PIRSR630616-2"/>
    </source>
</evidence>
<evidence type="ECO:0000313" key="17">
    <source>
        <dbReference type="EMBL" id="GAN07475.1"/>
    </source>
</evidence>
<dbReference type="AlphaFoldDB" id="A0A0C9LVW3"/>
<dbReference type="GO" id="GO:0005524">
    <property type="term" value="F:ATP binding"/>
    <property type="evidence" value="ECO:0007669"/>
    <property type="project" value="UniProtKB-UniRule"/>
</dbReference>
<keyword evidence="3 14" id="KW-0723">Serine/threonine-protein kinase</keyword>
<evidence type="ECO:0000256" key="13">
    <source>
        <dbReference type="PROSITE-ProRule" id="PRU10141"/>
    </source>
</evidence>
<evidence type="ECO:0000313" key="18">
    <source>
        <dbReference type="Proteomes" id="UP000053815"/>
    </source>
</evidence>
<dbReference type="InterPro" id="IPR011009">
    <property type="entry name" value="Kinase-like_dom_sf"/>
</dbReference>
<comment type="catalytic activity">
    <reaction evidence="9 15">
        <text>L-seryl-[protein] + ATP = O-phospho-L-seryl-[protein] + ADP + H(+)</text>
        <dbReference type="Rhea" id="RHEA:17989"/>
        <dbReference type="Rhea" id="RHEA-COMP:9863"/>
        <dbReference type="Rhea" id="RHEA-COMP:11604"/>
        <dbReference type="ChEBI" id="CHEBI:15378"/>
        <dbReference type="ChEBI" id="CHEBI:29999"/>
        <dbReference type="ChEBI" id="CHEBI:30616"/>
        <dbReference type="ChEBI" id="CHEBI:83421"/>
        <dbReference type="ChEBI" id="CHEBI:456216"/>
        <dbReference type="EC" id="2.7.11.1"/>
    </reaction>
</comment>
<evidence type="ECO:0000256" key="1">
    <source>
        <dbReference type="ARBA" id="ARBA00012513"/>
    </source>
</evidence>
<organism evidence="17">
    <name type="scientific">Mucor ambiguus</name>
    <dbReference type="NCBI Taxonomy" id="91626"/>
    <lineage>
        <taxon>Eukaryota</taxon>
        <taxon>Fungi</taxon>
        <taxon>Fungi incertae sedis</taxon>
        <taxon>Mucoromycota</taxon>
        <taxon>Mucoromycotina</taxon>
        <taxon>Mucoromycetes</taxon>
        <taxon>Mucorales</taxon>
        <taxon>Mucorineae</taxon>
        <taxon>Mucoraceae</taxon>
        <taxon>Mucor</taxon>
    </lineage>
</organism>
<dbReference type="GO" id="GO:0045143">
    <property type="term" value="P:homologous chromosome segregation"/>
    <property type="evidence" value="ECO:0007669"/>
    <property type="project" value="UniProtKB-ARBA"/>
</dbReference>
<proteinExistence type="inferred from homology"/>
<keyword evidence="5 11" id="KW-0547">Nucleotide-binding</keyword>
<keyword evidence="7 11" id="KW-0067">ATP-binding</keyword>
<dbReference type="GO" id="GO:1902115">
    <property type="term" value="P:regulation of organelle assembly"/>
    <property type="evidence" value="ECO:0007669"/>
    <property type="project" value="UniProtKB-ARBA"/>
</dbReference>
<dbReference type="SMART" id="SM00220">
    <property type="entry name" value="S_TKc"/>
    <property type="match status" value="1"/>
</dbReference>
<dbReference type="GO" id="GO:0072479">
    <property type="term" value="P:response to mitotic cell cycle spindle assembly checkpoint signaling"/>
    <property type="evidence" value="ECO:0007669"/>
    <property type="project" value="UniProtKB-ARBA"/>
</dbReference>